<accession>A0AAD7M9V8</accession>
<keyword evidence="2" id="KW-1185">Reference proteome</keyword>
<organism evidence="1 2">
    <name type="scientific">Mycena metata</name>
    <dbReference type="NCBI Taxonomy" id="1033252"/>
    <lineage>
        <taxon>Eukaryota</taxon>
        <taxon>Fungi</taxon>
        <taxon>Dikarya</taxon>
        <taxon>Basidiomycota</taxon>
        <taxon>Agaricomycotina</taxon>
        <taxon>Agaricomycetes</taxon>
        <taxon>Agaricomycetidae</taxon>
        <taxon>Agaricales</taxon>
        <taxon>Marasmiineae</taxon>
        <taxon>Mycenaceae</taxon>
        <taxon>Mycena</taxon>
    </lineage>
</organism>
<proteinExistence type="predicted"/>
<gene>
    <name evidence="1" type="ORF">B0H16DRAFT_1481792</name>
</gene>
<dbReference type="Proteomes" id="UP001215598">
    <property type="component" value="Unassembled WGS sequence"/>
</dbReference>
<evidence type="ECO:0000313" key="1">
    <source>
        <dbReference type="EMBL" id="KAJ7707013.1"/>
    </source>
</evidence>
<comment type="caution">
    <text evidence="1">The sequence shown here is derived from an EMBL/GenBank/DDBJ whole genome shotgun (WGS) entry which is preliminary data.</text>
</comment>
<dbReference type="AlphaFoldDB" id="A0AAD7M9V8"/>
<name>A0AAD7M9V8_9AGAR</name>
<protein>
    <submittedName>
        <fullName evidence="1">Uncharacterized protein</fullName>
    </submittedName>
</protein>
<reference evidence="1" key="1">
    <citation type="submission" date="2023-03" db="EMBL/GenBank/DDBJ databases">
        <title>Massive genome expansion in bonnet fungi (Mycena s.s.) driven by repeated elements and novel gene families across ecological guilds.</title>
        <authorList>
            <consortium name="Lawrence Berkeley National Laboratory"/>
            <person name="Harder C.B."/>
            <person name="Miyauchi S."/>
            <person name="Viragh M."/>
            <person name="Kuo A."/>
            <person name="Thoen E."/>
            <person name="Andreopoulos B."/>
            <person name="Lu D."/>
            <person name="Skrede I."/>
            <person name="Drula E."/>
            <person name="Henrissat B."/>
            <person name="Morin E."/>
            <person name="Kohler A."/>
            <person name="Barry K."/>
            <person name="LaButti K."/>
            <person name="Morin E."/>
            <person name="Salamov A."/>
            <person name="Lipzen A."/>
            <person name="Mereny Z."/>
            <person name="Hegedus B."/>
            <person name="Baldrian P."/>
            <person name="Stursova M."/>
            <person name="Weitz H."/>
            <person name="Taylor A."/>
            <person name="Grigoriev I.V."/>
            <person name="Nagy L.G."/>
            <person name="Martin F."/>
            <person name="Kauserud H."/>
        </authorList>
    </citation>
    <scope>NUCLEOTIDE SEQUENCE</scope>
    <source>
        <strain evidence="1">CBHHK182m</strain>
    </source>
</reference>
<sequence length="138" mass="16066">MWWNHHRVRPQKEEIMLSGHVPADVFDHPQNVGGFDCLIEVPQSAVNGLHNMMTEEVGPRDVHLSWFTAEFDELFFAQIISRSKVRDESRKKVSRELYLEFNRMSTGLISSSVKTRYTGMFNKCKNILRIMGYLKYGA</sequence>
<dbReference type="EMBL" id="JARKIB010000451">
    <property type="protein sequence ID" value="KAJ7707013.1"/>
    <property type="molecule type" value="Genomic_DNA"/>
</dbReference>
<evidence type="ECO:0000313" key="2">
    <source>
        <dbReference type="Proteomes" id="UP001215598"/>
    </source>
</evidence>